<protein>
    <submittedName>
        <fullName evidence="4">Acyl carrier protein</fullName>
    </submittedName>
</protein>
<keyword evidence="5" id="KW-1185">Reference proteome</keyword>
<keyword evidence="2" id="KW-0597">Phosphoprotein</keyword>
<gene>
    <name evidence="4" type="ORF">WMO66_12690</name>
</gene>
<dbReference type="Pfam" id="PF00550">
    <property type="entry name" value="PP-binding"/>
    <property type="match status" value="1"/>
</dbReference>
<dbReference type="Proteomes" id="UP001491552">
    <property type="component" value="Unassembled WGS sequence"/>
</dbReference>
<evidence type="ECO:0000256" key="2">
    <source>
        <dbReference type="ARBA" id="ARBA00022553"/>
    </source>
</evidence>
<evidence type="ECO:0000313" key="4">
    <source>
        <dbReference type="EMBL" id="MEQ2512090.1"/>
    </source>
</evidence>
<organism evidence="4 5">
    <name type="scientific">Faecousia intestinalis</name>
    <dbReference type="NCBI Taxonomy" id="3133167"/>
    <lineage>
        <taxon>Bacteria</taxon>
        <taxon>Bacillati</taxon>
        <taxon>Bacillota</taxon>
        <taxon>Clostridia</taxon>
        <taxon>Eubacteriales</taxon>
        <taxon>Oscillospiraceae</taxon>
        <taxon>Faecousia</taxon>
    </lineage>
</organism>
<dbReference type="RefSeq" id="WP_349136793.1">
    <property type="nucleotide sequence ID" value="NZ_JBBMFF010000259.1"/>
</dbReference>
<name>A0ABV1G9L1_9FIRM</name>
<dbReference type="PROSITE" id="PS50075">
    <property type="entry name" value="CARRIER"/>
    <property type="match status" value="1"/>
</dbReference>
<comment type="caution">
    <text evidence="4">The sequence shown here is derived from an EMBL/GenBank/DDBJ whole genome shotgun (WGS) entry which is preliminary data.</text>
</comment>
<reference evidence="4 5" key="1">
    <citation type="submission" date="2024-03" db="EMBL/GenBank/DDBJ databases">
        <title>Human intestinal bacterial collection.</title>
        <authorList>
            <person name="Pauvert C."/>
            <person name="Hitch T.C.A."/>
            <person name="Clavel T."/>
        </authorList>
    </citation>
    <scope>NUCLEOTIDE SEQUENCE [LARGE SCALE GENOMIC DNA]</scope>
    <source>
        <strain evidence="4 5">CLA-AA-H192</strain>
    </source>
</reference>
<dbReference type="EMBL" id="JBBMFF010000259">
    <property type="protein sequence ID" value="MEQ2512090.1"/>
    <property type="molecule type" value="Genomic_DNA"/>
</dbReference>
<evidence type="ECO:0000313" key="5">
    <source>
        <dbReference type="Proteomes" id="UP001491552"/>
    </source>
</evidence>
<dbReference type="PROSITE" id="PS00012">
    <property type="entry name" value="PHOSPHOPANTETHEINE"/>
    <property type="match status" value="1"/>
</dbReference>
<accession>A0ABV1G9L1</accession>
<dbReference type="InterPro" id="IPR009081">
    <property type="entry name" value="PP-bd_ACP"/>
</dbReference>
<feature type="domain" description="Carrier" evidence="3">
    <location>
        <begin position="1"/>
        <end position="80"/>
    </location>
</feature>
<sequence>MTKTEIAAKIKNMISENLRIPENMLDDDAELFGGDIGLDSVDSLEIISGIDDLFGVDMTGVDREHFQTINALASYVEEHVEQ</sequence>
<dbReference type="InterPro" id="IPR036736">
    <property type="entry name" value="ACP-like_sf"/>
</dbReference>
<dbReference type="InterPro" id="IPR006162">
    <property type="entry name" value="Ppantetheine_attach_site"/>
</dbReference>
<evidence type="ECO:0000256" key="1">
    <source>
        <dbReference type="ARBA" id="ARBA00022450"/>
    </source>
</evidence>
<dbReference type="SUPFAM" id="SSF47336">
    <property type="entry name" value="ACP-like"/>
    <property type="match status" value="1"/>
</dbReference>
<keyword evidence="1" id="KW-0596">Phosphopantetheine</keyword>
<evidence type="ECO:0000259" key="3">
    <source>
        <dbReference type="PROSITE" id="PS50075"/>
    </source>
</evidence>
<proteinExistence type="predicted"/>
<dbReference type="Gene3D" id="1.10.1200.10">
    <property type="entry name" value="ACP-like"/>
    <property type="match status" value="1"/>
</dbReference>